<keyword evidence="1" id="KW-0808">Transferase</keyword>
<proteinExistence type="predicted"/>
<organism evidence="3 4">
    <name type="scientific">Aspergillus steynii IBT 23096</name>
    <dbReference type="NCBI Taxonomy" id="1392250"/>
    <lineage>
        <taxon>Eukaryota</taxon>
        <taxon>Fungi</taxon>
        <taxon>Dikarya</taxon>
        <taxon>Ascomycota</taxon>
        <taxon>Pezizomycotina</taxon>
        <taxon>Eurotiomycetes</taxon>
        <taxon>Eurotiomycetidae</taxon>
        <taxon>Eurotiales</taxon>
        <taxon>Aspergillaceae</taxon>
        <taxon>Aspergillus</taxon>
        <taxon>Aspergillus subgen. Circumdati</taxon>
    </lineage>
</organism>
<dbReference type="GeneID" id="36555779"/>
<dbReference type="Gene3D" id="3.30.559.10">
    <property type="entry name" value="Chloramphenicol acetyltransferase-like domain"/>
    <property type="match status" value="2"/>
</dbReference>
<evidence type="ECO:0000313" key="4">
    <source>
        <dbReference type="Proteomes" id="UP000234275"/>
    </source>
</evidence>
<dbReference type="AlphaFoldDB" id="A0A2I2GLT8"/>
<dbReference type="PANTHER" id="PTHR31896">
    <property type="entry name" value="FAMILY REGULATORY PROTEIN, PUTATIVE (AFU_ORTHOLOGUE AFUA_3G14730)-RELATED"/>
    <property type="match status" value="1"/>
</dbReference>
<evidence type="ECO:0000256" key="2">
    <source>
        <dbReference type="ARBA" id="ARBA00023315"/>
    </source>
</evidence>
<gene>
    <name evidence="3" type="ORF">P170DRAFT_431637</name>
</gene>
<dbReference type="STRING" id="1392250.A0A2I2GLT8"/>
<dbReference type="InterPro" id="IPR023213">
    <property type="entry name" value="CAT-like_dom_sf"/>
</dbReference>
<dbReference type="OrthoDB" id="671439at2759"/>
<sequence>MPQQEVYHLHPTGWENDPEEERFKSSTLDYLTACTYNNYALFFRLDDADKSRAVEVLKQGLERMLSQVRHLCGTIEKDPAGGHSFVKKKDSTVRFFVQHLEADEKYPSFDEIEKTNFTAVPLGDLNDWSVSPMTYGEKAEAHPDSSPVVSAFKANFVRGGLVFNMHHHHYSNDVMGWAAYTHQLAEHCKAIINNTSPPPWDATLLDRSRLLKPEPPEEKKVDGPPPPEMHPAHTESVSLLFHLPKSKAAELKKLASPTDGSWISTYDAFSAYIWRTFSRLRAPVFKADLSEPIFWSEAVDMRRRFHSPKVHPRIQGNIMFAAFSPTAPGPQPTLAEVISEWSLPQLASYIRKVTNSVTQEGLDEALGSVALVRDKTSMNIRINSYPPLSILQTDHRDANITAADFGFGTPITYRHLMDCVSQGVLIIYPPRRGGPESDEGPEFSLAYEKSYAQTLIDDPEWNRFFEYRGVDAVDAGWASSVKN</sequence>
<dbReference type="VEuPathDB" id="FungiDB:P170DRAFT_431637"/>
<reference evidence="3 4" key="1">
    <citation type="submission" date="2016-12" db="EMBL/GenBank/DDBJ databases">
        <title>The genomes of Aspergillus section Nigri reveals drivers in fungal speciation.</title>
        <authorList>
            <consortium name="DOE Joint Genome Institute"/>
            <person name="Vesth T.C."/>
            <person name="Nybo J."/>
            <person name="Theobald S."/>
            <person name="Brandl J."/>
            <person name="Frisvad J.C."/>
            <person name="Nielsen K.F."/>
            <person name="Lyhne E.K."/>
            <person name="Kogle M.E."/>
            <person name="Kuo A."/>
            <person name="Riley R."/>
            <person name="Clum A."/>
            <person name="Nolan M."/>
            <person name="Lipzen A."/>
            <person name="Salamov A."/>
            <person name="Henrissat B."/>
            <person name="Wiebenga A."/>
            <person name="De Vries R.P."/>
            <person name="Grigoriev I.V."/>
            <person name="Mortensen U.H."/>
            <person name="Andersen M.R."/>
            <person name="Baker S.E."/>
        </authorList>
    </citation>
    <scope>NUCLEOTIDE SEQUENCE [LARGE SCALE GENOMIC DNA]</scope>
    <source>
        <strain evidence="3 4">IBT 23096</strain>
    </source>
</reference>
<evidence type="ECO:0000313" key="3">
    <source>
        <dbReference type="EMBL" id="PLB53837.1"/>
    </source>
</evidence>
<name>A0A2I2GLT8_9EURO</name>
<dbReference type="RefSeq" id="XP_024709139.1">
    <property type="nucleotide sequence ID" value="XM_024848080.1"/>
</dbReference>
<dbReference type="InterPro" id="IPR051283">
    <property type="entry name" value="Sec_Metabolite_Acyltrans"/>
</dbReference>
<dbReference type="Proteomes" id="UP000234275">
    <property type="component" value="Unassembled WGS sequence"/>
</dbReference>
<evidence type="ECO:0008006" key="5">
    <source>
        <dbReference type="Google" id="ProtNLM"/>
    </source>
</evidence>
<comment type="caution">
    <text evidence="3">The sequence shown here is derived from an EMBL/GenBank/DDBJ whole genome shotgun (WGS) entry which is preliminary data.</text>
</comment>
<dbReference type="Pfam" id="PF02458">
    <property type="entry name" value="Transferase"/>
    <property type="match status" value="1"/>
</dbReference>
<protein>
    <recommendedName>
        <fullName evidence="5">Acyl transferase</fullName>
    </recommendedName>
</protein>
<dbReference type="GO" id="GO:0016746">
    <property type="term" value="F:acyltransferase activity"/>
    <property type="evidence" value="ECO:0007669"/>
    <property type="project" value="UniProtKB-KW"/>
</dbReference>
<dbReference type="EMBL" id="MSFO01000001">
    <property type="protein sequence ID" value="PLB53837.1"/>
    <property type="molecule type" value="Genomic_DNA"/>
</dbReference>
<accession>A0A2I2GLT8</accession>
<evidence type="ECO:0000256" key="1">
    <source>
        <dbReference type="ARBA" id="ARBA00022679"/>
    </source>
</evidence>
<dbReference type="PANTHER" id="PTHR31896:SF13">
    <property type="entry name" value="TRICHOTHECENE 3-O-ACETYLTRANSFERASE"/>
    <property type="match status" value="1"/>
</dbReference>
<keyword evidence="2" id="KW-0012">Acyltransferase</keyword>
<keyword evidence="4" id="KW-1185">Reference proteome</keyword>